<dbReference type="InterPro" id="IPR024055">
    <property type="entry name" value="TIF2_asu_C"/>
</dbReference>
<dbReference type="EMBL" id="JBAMIC010000011">
    <property type="protein sequence ID" value="KAK7100222.1"/>
    <property type="molecule type" value="Genomic_DNA"/>
</dbReference>
<feature type="domain" description="S1 motif" evidence="7">
    <location>
        <begin position="24"/>
        <end position="95"/>
    </location>
</feature>
<dbReference type="GO" id="GO:0043022">
    <property type="term" value="F:ribosome binding"/>
    <property type="evidence" value="ECO:0007669"/>
    <property type="project" value="TreeGrafter"/>
</dbReference>
<dbReference type="Gene3D" id="1.10.150.190">
    <property type="entry name" value="Translation initiation factor 2, subunit 1, domain 2"/>
    <property type="match status" value="1"/>
</dbReference>
<keyword evidence="4" id="KW-0648">Protein biosynthesis</keyword>
<dbReference type="PANTHER" id="PTHR10602:SF0">
    <property type="entry name" value="EUKARYOTIC TRANSLATION INITIATION FACTOR 2 SUBUNIT 1"/>
    <property type="match status" value="1"/>
</dbReference>
<dbReference type="PANTHER" id="PTHR10602">
    <property type="entry name" value="EUKARYOTIC TRANSLATION INITIATION FACTOR 2 SUBUNIT 1"/>
    <property type="match status" value="1"/>
</dbReference>
<evidence type="ECO:0000259" key="7">
    <source>
        <dbReference type="PROSITE" id="PS50126"/>
    </source>
</evidence>
<dbReference type="CDD" id="cd04452">
    <property type="entry name" value="S1_IF2_alpha"/>
    <property type="match status" value="1"/>
</dbReference>
<evidence type="ECO:0000256" key="4">
    <source>
        <dbReference type="ARBA" id="ARBA00022917"/>
    </source>
</evidence>
<comment type="caution">
    <text evidence="8">The sequence shown here is derived from an EMBL/GenBank/DDBJ whole genome shotgun (WGS) entry which is preliminary data.</text>
</comment>
<dbReference type="PROSITE" id="PS50126">
    <property type="entry name" value="S1"/>
    <property type="match status" value="1"/>
</dbReference>
<accession>A0AAN9B7A3</accession>
<keyword evidence="3" id="KW-0396">Initiation factor</keyword>
<evidence type="ECO:0000256" key="2">
    <source>
        <dbReference type="ARBA" id="ARBA00020950"/>
    </source>
</evidence>
<keyword evidence="9" id="KW-1185">Reference proteome</keyword>
<dbReference type="SUPFAM" id="SSF50249">
    <property type="entry name" value="Nucleic acid-binding proteins"/>
    <property type="match status" value="1"/>
</dbReference>
<dbReference type="SMART" id="SM00316">
    <property type="entry name" value="S1"/>
    <property type="match status" value="1"/>
</dbReference>
<organism evidence="8 9">
    <name type="scientific">Littorina saxatilis</name>
    <dbReference type="NCBI Taxonomy" id="31220"/>
    <lineage>
        <taxon>Eukaryota</taxon>
        <taxon>Metazoa</taxon>
        <taxon>Spiralia</taxon>
        <taxon>Lophotrochozoa</taxon>
        <taxon>Mollusca</taxon>
        <taxon>Gastropoda</taxon>
        <taxon>Caenogastropoda</taxon>
        <taxon>Littorinimorpha</taxon>
        <taxon>Littorinoidea</taxon>
        <taxon>Littorinidae</taxon>
        <taxon>Littorina</taxon>
    </lineage>
</organism>
<evidence type="ECO:0000256" key="6">
    <source>
        <dbReference type="SAM" id="MobiDB-lite"/>
    </source>
</evidence>
<comment type="similarity">
    <text evidence="1">Belongs to the eIF-2-alpha family.</text>
</comment>
<name>A0AAN9B7A3_9CAEN</name>
<evidence type="ECO:0000256" key="1">
    <source>
        <dbReference type="ARBA" id="ARBA00007223"/>
    </source>
</evidence>
<reference evidence="8 9" key="1">
    <citation type="submission" date="2024-02" db="EMBL/GenBank/DDBJ databases">
        <title>Chromosome-scale genome assembly of the rough periwinkle Littorina saxatilis.</title>
        <authorList>
            <person name="De Jode A."/>
            <person name="Faria R."/>
            <person name="Formenti G."/>
            <person name="Sims Y."/>
            <person name="Smith T.P."/>
            <person name="Tracey A."/>
            <person name="Wood J.M.D."/>
            <person name="Zagrodzka Z.B."/>
            <person name="Johannesson K."/>
            <person name="Butlin R.K."/>
            <person name="Leder E.H."/>
        </authorList>
    </citation>
    <scope>NUCLEOTIDE SEQUENCE [LARGE SCALE GENOMIC DNA]</scope>
    <source>
        <strain evidence="8">Snail1</strain>
        <tissue evidence="8">Muscle</tissue>
    </source>
</reference>
<dbReference type="FunFam" id="2.40.50.140:FF:000015">
    <property type="entry name" value="Eukaryotic translation initiation factor 2 subunit alpha"/>
    <property type="match status" value="1"/>
</dbReference>
<evidence type="ECO:0000313" key="9">
    <source>
        <dbReference type="Proteomes" id="UP001374579"/>
    </source>
</evidence>
<feature type="region of interest" description="Disordered" evidence="6">
    <location>
        <begin position="291"/>
        <end position="313"/>
    </location>
</feature>
<dbReference type="InterPro" id="IPR011488">
    <property type="entry name" value="TIF_2_asu"/>
</dbReference>
<dbReference type="AlphaFoldDB" id="A0AAN9B7A3"/>
<dbReference type="Gene3D" id="2.40.50.140">
    <property type="entry name" value="Nucleic acid-binding proteins"/>
    <property type="match status" value="1"/>
</dbReference>
<dbReference type="GO" id="GO:0003723">
    <property type="term" value="F:RNA binding"/>
    <property type="evidence" value="ECO:0007669"/>
    <property type="project" value="InterPro"/>
</dbReference>
<protein>
    <recommendedName>
        <fullName evidence="2">Eukaryotic translation initiation factor 2 subunit 1</fullName>
    </recommendedName>
    <alternativeName>
        <fullName evidence="5">Eukaryotic translation initiation factor 2 subunit alpha</fullName>
    </alternativeName>
</protein>
<dbReference type="Pfam" id="PF00575">
    <property type="entry name" value="S1"/>
    <property type="match status" value="1"/>
</dbReference>
<evidence type="ECO:0000256" key="3">
    <source>
        <dbReference type="ARBA" id="ARBA00022540"/>
    </source>
</evidence>
<dbReference type="Pfam" id="PF07541">
    <property type="entry name" value="EIF_2_alpha"/>
    <property type="match status" value="1"/>
</dbReference>
<dbReference type="InterPro" id="IPR044126">
    <property type="entry name" value="S1_IF2_alpha"/>
</dbReference>
<dbReference type="InterPro" id="IPR003029">
    <property type="entry name" value="S1_domain"/>
</dbReference>
<dbReference type="InterPro" id="IPR024054">
    <property type="entry name" value="TIF2_asu_middle_sf"/>
</dbReference>
<dbReference type="GO" id="GO:0033290">
    <property type="term" value="C:eukaryotic 48S preinitiation complex"/>
    <property type="evidence" value="ECO:0007669"/>
    <property type="project" value="TreeGrafter"/>
</dbReference>
<dbReference type="GO" id="GO:0005850">
    <property type="term" value="C:eukaryotic translation initiation factor 2 complex"/>
    <property type="evidence" value="ECO:0007669"/>
    <property type="project" value="TreeGrafter"/>
</dbReference>
<dbReference type="Gene3D" id="3.30.70.1130">
    <property type="entry name" value="EIF_2_alpha"/>
    <property type="match status" value="1"/>
</dbReference>
<dbReference type="SUPFAM" id="SSF110993">
    <property type="entry name" value="eIF-2-alpha, C-terminal domain"/>
    <property type="match status" value="1"/>
</dbReference>
<dbReference type="Proteomes" id="UP001374579">
    <property type="component" value="Unassembled WGS sequence"/>
</dbReference>
<proteinExistence type="inferred from homology"/>
<dbReference type="InterPro" id="IPR012340">
    <property type="entry name" value="NA-bd_OB-fold"/>
</dbReference>
<dbReference type="GO" id="GO:0003743">
    <property type="term" value="F:translation initiation factor activity"/>
    <property type="evidence" value="ECO:0007669"/>
    <property type="project" value="UniProtKB-KW"/>
</dbReference>
<dbReference type="SUPFAM" id="SSF116742">
    <property type="entry name" value="eIF2alpha middle domain-like"/>
    <property type="match status" value="1"/>
</dbReference>
<evidence type="ECO:0000313" key="8">
    <source>
        <dbReference type="EMBL" id="KAK7100222.1"/>
    </source>
</evidence>
<sequence>MAMEAVLEDASPCRFYAAEWPEEGEVVMCQVVSVGVSGSYVTLAEYGEKEAMLPHSELSHRRLRSVHKHVRLAQMLCVRVTRVDAAKGYIDVSKRQVDGEGERQACEQRYTRGKIVQGVVRRVGKLVEMTSQEELEELNQKTAWRLDALSDRQTAACDVFQQAYNNPDVLNHLDLDPQTLTYLLEVIRHRFSPRNVKIRADVEVMCWSREGVDAVKEALKAGLNSPSSGGLSVHVVVVAAPVYMVTCETQTNQQTAAIAAVKEAVTAIKSTINRFTGGNFHMKEQPWVVRETPWSRAEQSDSNRPESIQSLTN</sequence>
<evidence type="ECO:0000256" key="5">
    <source>
        <dbReference type="ARBA" id="ARBA00033370"/>
    </source>
</evidence>
<gene>
    <name evidence="8" type="ORF">V1264_023211</name>
</gene>